<dbReference type="GO" id="GO:0009788">
    <property type="term" value="P:negative regulation of abscisic acid-activated signaling pathway"/>
    <property type="evidence" value="ECO:0007669"/>
    <property type="project" value="InterPro"/>
</dbReference>
<reference evidence="10" key="1">
    <citation type="journal article" date="2016" name="Nat. Biotechnol.">
        <title>Sequencing wild and cultivated cassava and related species reveals extensive interspecific hybridization and genetic diversity.</title>
        <authorList>
            <person name="Bredeson J.V."/>
            <person name="Lyons J.B."/>
            <person name="Prochnik S.E."/>
            <person name="Wu G.A."/>
            <person name="Ha C.M."/>
            <person name="Edsinger-Gonzales E."/>
            <person name="Grimwood J."/>
            <person name="Schmutz J."/>
            <person name="Rabbi I.Y."/>
            <person name="Egesi C."/>
            <person name="Nauluvula P."/>
            <person name="Lebot V."/>
            <person name="Ndunguru J."/>
            <person name="Mkamilo G."/>
            <person name="Bart R.S."/>
            <person name="Setter T.L."/>
            <person name="Gleadow R.M."/>
            <person name="Kulakow P."/>
            <person name="Ferguson M.E."/>
            <person name="Rounsley S."/>
            <person name="Rokhsar D.S."/>
        </authorList>
    </citation>
    <scope>NUCLEOTIDE SEQUENCE [LARGE SCALE GENOMIC DNA]</scope>
    <source>
        <strain evidence="10">cv. AM560-2</strain>
    </source>
</reference>
<dbReference type="InterPro" id="IPR013087">
    <property type="entry name" value="Znf_C2H2_type"/>
</dbReference>
<dbReference type="PROSITE" id="PS50157">
    <property type="entry name" value="ZINC_FINGER_C2H2_2"/>
    <property type="match status" value="1"/>
</dbReference>
<feature type="region of interest" description="Disordered" evidence="7">
    <location>
        <begin position="1"/>
        <end position="33"/>
    </location>
</feature>
<keyword evidence="10" id="KW-1185">Reference proteome</keyword>
<evidence type="ECO:0000256" key="7">
    <source>
        <dbReference type="SAM" id="MobiDB-lite"/>
    </source>
</evidence>
<keyword evidence="2" id="KW-0479">Metal-binding</keyword>
<accession>A0A2C9V0M0</accession>
<proteinExistence type="predicted"/>
<feature type="compositionally biased region" description="Basic residues" evidence="7">
    <location>
        <begin position="13"/>
        <end position="24"/>
    </location>
</feature>
<dbReference type="Proteomes" id="UP000091857">
    <property type="component" value="Chromosome 11"/>
</dbReference>
<evidence type="ECO:0000256" key="6">
    <source>
        <dbReference type="PROSITE-ProRule" id="PRU00042"/>
    </source>
</evidence>
<dbReference type="GO" id="GO:0005634">
    <property type="term" value="C:nucleus"/>
    <property type="evidence" value="ECO:0007669"/>
    <property type="project" value="UniProtKB-SubCell"/>
</dbReference>
<dbReference type="OMA" id="FLDQYWL"/>
<gene>
    <name evidence="9" type="ORF">MANES_11G079400v8</name>
</gene>
<organism evidence="9 10">
    <name type="scientific">Manihot esculenta</name>
    <name type="common">Cassava</name>
    <name type="synonym">Jatropha manihot</name>
    <dbReference type="NCBI Taxonomy" id="3983"/>
    <lineage>
        <taxon>Eukaryota</taxon>
        <taxon>Viridiplantae</taxon>
        <taxon>Streptophyta</taxon>
        <taxon>Embryophyta</taxon>
        <taxon>Tracheophyta</taxon>
        <taxon>Spermatophyta</taxon>
        <taxon>Magnoliopsida</taxon>
        <taxon>eudicotyledons</taxon>
        <taxon>Gunneridae</taxon>
        <taxon>Pentapetalae</taxon>
        <taxon>rosids</taxon>
        <taxon>fabids</taxon>
        <taxon>Malpighiales</taxon>
        <taxon>Euphorbiaceae</taxon>
        <taxon>Crotonoideae</taxon>
        <taxon>Manihoteae</taxon>
        <taxon>Manihot</taxon>
    </lineage>
</organism>
<keyword evidence="5" id="KW-0539">Nucleus</keyword>
<dbReference type="PANTHER" id="PTHR47287">
    <property type="entry name" value="C2H2 AND C2HC ZINC FINGERS SUPERFAMILY PROTEIN"/>
    <property type="match status" value="1"/>
</dbReference>
<dbReference type="PROSITE" id="PS00028">
    <property type="entry name" value="ZINC_FINGER_C2H2_1"/>
    <property type="match status" value="1"/>
</dbReference>
<dbReference type="OrthoDB" id="960395at2759"/>
<dbReference type="SUPFAM" id="SSF57667">
    <property type="entry name" value="beta-beta-alpha zinc fingers"/>
    <property type="match status" value="1"/>
</dbReference>
<dbReference type="STRING" id="3983.A0A2C9V0M0"/>
<name>A0A2C9V0M0_MANES</name>
<evidence type="ECO:0000259" key="8">
    <source>
        <dbReference type="PROSITE" id="PS50157"/>
    </source>
</evidence>
<evidence type="ECO:0000256" key="2">
    <source>
        <dbReference type="ARBA" id="ARBA00022723"/>
    </source>
</evidence>
<sequence>MTDSSMHNFLNQQRRRPLASRPPRKNPTTPPSASFSRLFQCLYCPRKFYTSQALGGHQNAHKRERAAAAHRNIYVEPMCHHYPTEPYVDSGAPFLDQYWLEPIQTHQFAPAANRFLLPQDGSYGGSASSPDNDSLFPVADLTNDAANLDLTLRL</sequence>
<comment type="subcellular location">
    <subcellularLocation>
        <location evidence="1">Nucleus</location>
    </subcellularLocation>
</comment>
<dbReference type="InterPro" id="IPR044246">
    <property type="entry name" value="ZFP3-like"/>
</dbReference>
<dbReference type="AlphaFoldDB" id="A0A2C9V0M0"/>
<feature type="compositionally biased region" description="Polar residues" evidence="7">
    <location>
        <begin position="1"/>
        <end position="12"/>
    </location>
</feature>
<feature type="domain" description="C2H2-type" evidence="8">
    <location>
        <begin position="39"/>
        <end position="66"/>
    </location>
</feature>
<comment type="caution">
    <text evidence="9">The sequence shown here is derived from an EMBL/GenBank/DDBJ whole genome shotgun (WGS) entry which is preliminary data.</text>
</comment>
<evidence type="ECO:0000313" key="9">
    <source>
        <dbReference type="EMBL" id="OAY37153.1"/>
    </source>
</evidence>
<dbReference type="Gramene" id="Manes.11G079400.1.v8.1">
    <property type="protein sequence ID" value="Manes.11G079400.1.v8.1.CDS.1"/>
    <property type="gene ID" value="Manes.11G079400.v8.1"/>
</dbReference>
<keyword evidence="3 6" id="KW-0863">Zinc-finger</keyword>
<keyword evidence="4" id="KW-0862">Zinc</keyword>
<evidence type="ECO:0000256" key="4">
    <source>
        <dbReference type="ARBA" id="ARBA00022833"/>
    </source>
</evidence>
<dbReference type="GO" id="GO:0008270">
    <property type="term" value="F:zinc ion binding"/>
    <property type="evidence" value="ECO:0007669"/>
    <property type="project" value="UniProtKB-KW"/>
</dbReference>
<protein>
    <recommendedName>
        <fullName evidence="8">C2H2-type domain-containing protein</fullName>
    </recommendedName>
</protein>
<dbReference type="EMBL" id="CM004397">
    <property type="protein sequence ID" value="OAY37153.1"/>
    <property type="molecule type" value="Genomic_DNA"/>
</dbReference>
<evidence type="ECO:0000256" key="3">
    <source>
        <dbReference type="ARBA" id="ARBA00022771"/>
    </source>
</evidence>
<evidence type="ECO:0000256" key="1">
    <source>
        <dbReference type="ARBA" id="ARBA00004123"/>
    </source>
</evidence>
<evidence type="ECO:0000313" key="10">
    <source>
        <dbReference type="Proteomes" id="UP000091857"/>
    </source>
</evidence>
<evidence type="ECO:0000256" key="5">
    <source>
        <dbReference type="ARBA" id="ARBA00023242"/>
    </source>
</evidence>
<dbReference type="InterPro" id="IPR036236">
    <property type="entry name" value="Znf_C2H2_sf"/>
</dbReference>
<dbReference type="PANTHER" id="PTHR47287:SF15">
    <property type="entry name" value="ZINC FINGER PROTEIN 3-LIKE"/>
    <property type="match status" value="1"/>
</dbReference>
<dbReference type="Gene3D" id="3.30.160.60">
    <property type="entry name" value="Classic Zinc Finger"/>
    <property type="match status" value="1"/>
</dbReference>